<dbReference type="KEGG" id="bde:BDP_1458"/>
<reference evidence="1 2" key="1">
    <citation type="journal article" date="2009" name="PLoS Genet.">
        <title>The Bifidobacterium dentium Bd1 genome sequence reflects its genetic adaptation to the human oral cavity.</title>
        <authorList>
            <person name="Ventura M."/>
            <person name="Turroni F."/>
            <person name="Zomer A."/>
            <person name="Foroni E."/>
            <person name="Giubellini V."/>
            <person name="Bottacini F."/>
            <person name="Canchaya C."/>
            <person name="Claesson M.J."/>
            <person name="He F."/>
            <person name="Mantzourani M."/>
            <person name="Mulas L."/>
            <person name="Ferrarini A."/>
            <person name="Gao B."/>
            <person name="Delledonne M."/>
            <person name="Henrissat B."/>
            <person name="Coutinho P."/>
            <person name="Oggioni M."/>
            <person name="Gupta R.S."/>
            <person name="Zhang Z."/>
            <person name="Beighton D."/>
            <person name="Fitzgerald G.F."/>
            <person name="O'Toole P.W."/>
            <person name="van Sinderen D."/>
        </authorList>
    </citation>
    <scope>NUCLEOTIDE SEQUENCE [LARGE SCALE GENOMIC DNA]</scope>
    <source>
        <strain evidence="2">ATCC 27534 / DSM 20436 / JCM 1195 / Bd1</strain>
    </source>
</reference>
<dbReference type="STRING" id="401473.BDP_1458"/>
<dbReference type="RefSeq" id="WP_003839573.1">
    <property type="nucleotide sequence ID" value="NC_013714.1"/>
</dbReference>
<evidence type="ECO:0000313" key="1">
    <source>
        <dbReference type="EMBL" id="ADB10058.1"/>
    </source>
</evidence>
<dbReference type="Proteomes" id="UP000008693">
    <property type="component" value="Chromosome"/>
</dbReference>
<organism evidence="1 2">
    <name type="scientific">Bifidobacterium dentium (strain ATCC 27534 / DSM 20436 / JCM 1195 / Bd1)</name>
    <dbReference type="NCBI Taxonomy" id="401473"/>
    <lineage>
        <taxon>Bacteria</taxon>
        <taxon>Bacillati</taxon>
        <taxon>Actinomycetota</taxon>
        <taxon>Actinomycetes</taxon>
        <taxon>Bifidobacteriales</taxon>
        <taxon>Bifidobacteriaceae</taxon>
        <taxon>Bifidobacterium</taxon>
    </lineage>
</organism>
<keyword evidence="2" id="KW-1185">Reference proteome</keyword>
<dbReference type="GeneID" id="52017237"/>
<dbReference type="EMBL" id="CP001750">
    <property type="protein sequence ID" value="ADB10058.1"/>
    <property type="molecule type" value="Genomic_DNA"/>
</dbReference>
<proteinExistence type="predicted"/>
<name>D2QB72_BIFDB</name>
<dbReference type="AlphaFoldDB" id="D2QB72"/>
<gene>
    <name evidence="1" type="ordered locus">BDP_1458</name>
</gene>
<accession>D2QB72</accession>
<dbReference type="HOGENOM" id="CLU_211952_0_0_11"/>
<evidence type="ECO:0000313" key="2">
    <source>
        <dbReference type="Proteomes" id="UP000008693"/>
    </source>
</evidence>
<protein>
    <submittedName>
        <fullName evidence="1">Uncharacterized protein</fullName>
    </submittedName>
</protein>
<sequence>MDESHIAEGKRYWTRHLIEAQDGLVTSIGTLDYFMYDSAIRQARRELRRLEKEGKR</sequence>